<protein>
    <submittedName>
        <fullName evidence="2">Cobyrinic acid a,c-diamide synthase</fullName>
    </submittedName>
</protein>
<name>A0A928ZYZ8_LEPEC</name>
<evidence type="ECO:0000313" key="3">
    <source>
        <dbReference type="Proteomes" id="UP000615026"/>
    </source>
</evidence>
<keyword evidence="3" id="KW-1185">Reference proteome</keyword>
<feature type="transmembrane region" description="Helical" evidence="1">
    <location>
        <begin position="133"/>
        <end position="151"/>
    </location>
</feature>
<dbReference type="EMBL" id="JADEXP010000359">
    <property type="protein sequence ID" value="MBE9070021.1"/>
    <property type="molecule type" value="Genomic_DNA"/>
</dbReference>
<keyword evidence="1" id="KW-0472">Membrane</keyword>
<proteinExistence type="predicted"/>
<accession>A0A928ZYZ8</accession>
<comment type="caution">
    <text evidence="2">The sequence shown here is derived from an EMBL/GenBank/DDBJ whole genome shotgun (WGS) entry which is preliminary data.</text>
</comment>
<gene>
    <name evidence="2" type="ORF">IQ260_25600</name>
</gene>
<organism evidence="2 3">
    <name type="scientific">Leptolyngbya cf. ectocarpi LEGE 11479</name>
    <dbReference type="NCBI Taxonomy" id="1828722"/>
    <lineage>
        <taxon>Bacteria</taxon>
        <taxon>Bacillati</taxon>
        <taxon>Cyanobacteriota</taxon>
        <taxon>Cyanophyceae</taxon>
        <taxon>Leptolyngbyales</taxon>
        <taxon>Leptolyngbyaceae</taxon>
        <taxon>Leptolyngbya group</taxon>
        <taxon>Leptolyngbya</taxon>
    </lineage>
</organism>
<evidence type="ECO:0000313" key="2">
    <source>
        <dbReference type="EMBL" id="MBE9070021.1"/>
    </source>
</evidence>
<reference evidence="2" key="1">
    <citation type="submission" date="2020-10" db="EMBL/GenBank/DDBJ databases">
        <authorList>
            <person name="Castelo-Branco R."/>
            <person name="Eusebio N."/>
            <person name="Adriana R."/>
            <person name="Vieira A."/>
            <person name="Brugerolle De Fraissinette N."/>
            <person name="Rezende De Castro R."/>
            <person name="Schneider M.P."/>
            <person name="Vasconcelos V."/>
            <person name="Leao P.N."/>
        </authorList>
    </citation>
    <scope>NUCLEOTIDE SEQUENCE</scope>
    <source>
        <strain evidence="2">LEGE 11479</strain>
    </source>
</reference>
<evidence type="ECO:0000256" key="1">
    <source>
        <dbReference type="SAM" id="Phobius"/>
    </source>
</evidence>
<dbReference type="RefSeq" id="WP_193995902.1">
    <property type="nucleotide sequence ID" value="NZ_JADEXP010000359.1"/>
</dbReference>
<keyword evidence="1" id="KW-0812">Transmembrane</keyword>
<dbReference type="AlphaFoldDB" id="A0A928ZYZ8"/>
<keyword evidence="1" id="KW-1133">Transmembrane helix</keyword>
<dbReference type="Proteomes" id="UP000615026">
    <property type="component" value="Unassembled WGS sequence"/>
</dbReference>
<sequence>MSATNSRKSRQLIDTLPPEARQWLTGLPWVQRRYVLSLCHVICASSPEGQAKFLDEYTADGVMSRIIHDQDTQQRIYYHLHRFRIQTQLTEKVLRRYVQQFYIHSAQVRQHQENAYLEAAMRLMADGREHNRVLTYILGFELLILLFGMSWEQHERLYRLQPNQEDFFNLYIRPVQRAHRLNGIIIPKDEDRFFARRDYFVHIPQIKPGQTVALIMASFLPKQVSQLGAVIMRHQNALQFDYAHIFQQDSDAAIFDSSP</sequence>